<evidence type="ECO:0000256" key="1">
    <source>
        <dbReference type="ARBA" id="ARBA00001968"/>
    </source>
</evidence>
<evidence type="ECO:0000256" key="2">
    <source>
        <dbReference type="ARBA" id="ARBA00004123"/>
    </source>
</evidence>
<reference evidence="10 11" key="1">
    <citation type="submission" date="2024-11" db="EMBL/GenBank/DDBJ databases">
        <title>A near-complete genome assembly of Cinchona calisaya.</title>
        <authorList>
            <person name="Lian D.C."/>
            <person name="Zhao X.W."/>
            <person name="Wei L."/>
        </authorList>
    </citation>
    <scope>NUCLEOTIDE SEQUENCE [LARGE SCALE GENOMIC DNA]</scope>
    <source>
        <tissue evidence="10">Nenye</tissue>
    </source>
</reference>
<evidence type="ECO:0000256" key="6">
    <source>
        <dbReference type="ARBA" id="ARBA00022801"/>
    </source>
</evidence>
<evidence type="ECO:0000259" key="9">
    <source>
        <dbReference type="Pfam" id="PF13359"/>
    </source>
</evidence>
<organism evidence="10 11">
    <name type="scientific">Cinchona calisaya</name>
    <dbReference type="NCBI Taxonomy" id="153742"/>
    <lineage>
        <taxon>Eukaryota</taxon>
        <taxon>Viridiplantae</taxon>
        <taxon>Streptophyta</taxon>
        <taxon>Embryophyta</taxon>
        <taxon>Tracheophyta</taxon>
        <taxon>Spermatophyta</taxon>
        <taxon>Magnoliopsida</taxon>
        <taxon>eudicotyledons</taxon>
        <taxon>Gunneridae</taxon>
        <taxon>Pentapetalae</taxon>
        <taxon>asterids</taxon>
        <taxon>lamiids</taxon>
        <taxon>Gentianales</taxon>
        <taxon>Rubiaceae</taxon>
        <taxon>Cinchonoideae</taxon>
        <taxon>Cinchoneae</taxon>
        <taxon>Cinchona</taxon>
    </lineage>
</organism>
<dbReference type="InterPro" id="IPR027806">
    <property type="entry name" value="HARBI1_dom"/>
</dbReference>
<keyword evidence="7" id="KW-0539">Nucleus</keyword>
<dbReference type="AlphaFoldDB" id="A0ABD2ZRI6"/>
<accession>A0ABD2ZRI6</accession>
<evidence type="ECO:0000256" key="3">
    <source>
        <dbReference type="ARBA" id="ARBA00006958"/>
    </source>
</evidence>
<dbReference type="GO" id="GO:0004518">
    <property type="term" value="F:nuclease activity"/>
    <property type="evidence" value="ECO:0007669"/>
    <property type="project" value="UniProtKB-KW"/>
</dbReference>
<keyword evidence="5" id="KW-0479">Metal-binding</keyword>
<evidence type="ECO:0000313" key="11">
    <source>
        <dbReference type="Proteomes" id="UP001630127"/>
    </source>
</evidence>
<feature type="domain" description="DDE Tnp4" evidence="9">
    <location>
        <begin position="176"/>
        <end position="342"/>
    </location>
</feature>
<dbReference type="Pfam" id="PF13359">
    <property type="entry name" value="DDE_Tnp_4"/>
    <property type="match status" value="1"/>
</dbReference>
<keyword evidence="6" id="KW-0378">Hydrolase</keyword>
<evidence type="ECO:0000256" key="4">
    <source>
        <dbReference type="ARBA" id="ARBA00022722"/>
    </source>
</evidence>
<dbReference type="PANTHER" id="PTHR22930">
    <property type="match status" value="1"/>
</dbReference>
<comment type="subcellular location">
    <subcellularLocation>
        <location evidence="2">Nucleus</location>
    </subcellularLocation>
</comment>
<dbReference type="PANTHER" id="PTHR22930:SF291">
    <property type="entry name" value="EXPRESSED PROTEIN"/>
    <property type="match status" value="1"/>
</dbReference>
<evidence type="ECO:0000256" key="8">
    <source>
        <dbReference type="SAM" id="MobiDB-lite"/>
    </source>
</evidence>
<evidence type="ECO:0000256" key="7">
    <source>
        <dbReference type="ARBA" id="ARBA00023242"/>
    </source>
</evidence>
<name>A0ABD2ZRI6_9GENT</name>
<proteinExistence type="inferred from homology"/>
<evidence type="ECO:0000313" key="10">
    <source>
        <dbReference type="EMBL" id="KAL3521047.1"/>
    </source>
</evidence>
<comment type="caution">
    <text evidence="10">The sequence shown here is derived from an EMBL/GenBank/DDBJ whole genome shotgun (WGS) entry which is preliminary data.</text>
</comment>
<dbReference type="Proteomes" id="UP001630127">
    <property type="component" value="Unassembled WGS sequence"/>
</dbReference>
<comment type="cofactor">
    <cofactor evidence="1">
        <name>a divalent metal cation</name>
        <dbReference type="ChEBI" id="CHEBI:60240"/>
    </cofactor>
</comment>
<dbReference type="EMBL" id="JBJUIK010000008">
    <property type="protein sequence ID" value="KAL3521047.1"/>
    <property type="molecule type" value="Genomic_DNA"/>
</dbReference>
<dbReference type="GO" id="GO:0046872">
    <property type="term" value="F:metal ion binding"/>
    <property type="evidence" value="ECO:0007669"/>
    <property type="project" value="UniProtKB-KW"/>
</dbReference>
<feature type="compositionally biased region" description="Basic residues" evidence="8">
    <location>
        <begin position="1"/>
        <end position="10"/>
    </location>
</feature>
<dbReference type="GO" id="GO:0005634">
    <property type="term" value="C:nucleus"/>
    <property type="evidence" value="ECO:0007669"/>
    <property type="project" value="UniProtKB-SubCell"/>
</dbReference>
<keyword evidence="4" id="KW-0540">Nuclease</keyword>
<gene>
    <name evidence="10" type="ORF">ACH5RR_019196</name>
</gene>
<evidence type="ECO:0000256" key="5">
    <source>
        <dbReference type="ARBA" id="ARBA00022723"/>
    </source>
</evidence>
<comment type="similarity">
    <text evidence="3">Belongs to the HARBI1 family.</text>
</comment>
<protein>
    <recommendedName>
        <fullName evidence="9">DDE Tnp4 domain-containing protein</fullName>
    </recommendedName>
</protein>
<sequence>MAPIRGQRRKQNAEEEQVDRSAPPVFMQLPPCPSPDWEGFSQRRLYCAFYGQETSVTFESIFKLSRKTFNYICDLVQDEMLTRATNYVDLDGNALSLIDRVAIALRRLSSGDSLTIVGDFLGVNKSTVSYVTWCFVEAMEKKARSHIKWPSDEEHMTDIKSKFEKIQGLPNCCGVIDTTNIRFCQSSRDPTKQVWLDKENNASMAIQAIVSPDMRFLNVVTGYPGSFSDYLLLENSTFCNQSEEGKVLNGKNFKLSDEAELREYIIGDAGFPLLPWLITPFRGKKLSEAERDFNERHHETWMVAQAALTKLKQTWEVINGTMWVPDKHKLPRIIQACCLLHNIMIDRNDAGRQLGTSISTDHNPGYKQQKCYFVDKNASAQRENLARYLYEKSAAKE</sequence>
<dbReference type="InterPro" id="IPR045249">
    <property type="entry name" value="HARBI1-like"/>
</dbReference>
<keyword evidence="11" id="KW-1185">Reference proteome</keyword>
<dbReference type="GO" id="GO:0016787">
    <property type="term" value="F:hydrolase activity"/>
    <property type="evidence" value="ECO:0007669"/>
    <property type="project" value="UniProtKB-KW"/>
</dbReference>
<feature type="region of interest" description="Disordered" evidence="8">
    <location>
        <begin position="1"/>
        <end position="25"/>
    </location>
</feature>